<evidence type="ECO:0000313" key="10">
    <source>
        <dbReference type="EMBL" id="KAJ3181173.1"/>
    </source>
</evidence>
<dbReference type="InterPro" id="IPR011184">
    <property type="entry name" value="DNA_mismatch_repair_Msh2"/>
</dbReference>
<feature type="region of interest" description="Disordered" evidence="8">
    <location>
        <begin position="1"/>
        <end position="38"/>
    </location>
</feature>
<dbReference type="FunFam" id="1.10.1420.10:FF:000013">
    <property type="entry name" value="mutS protein homolog 4"/>
    <property type="match status" value="1"/>
</dbReference>
<dbReference type="Pfam" id="PF00488">
    <property type="entry name" value="MutS_V"/>
    <property type="match status" value="1"/>
</dbReference>
<dbReference type="InterPro" id="IPR007861">
    <property type="entry name" value="DNA_mismatch_repair_MutS_clamp"/>
</dbReference>
<feature type="compositionally biased region" description="Polar residues" evidence="8">
    <location>
        <begin position="7"/>
        <end position="21"/>
    </location>
</feature>
<dbReference type="Pfam" id="PF05188">
    <property type="entry name" value="MutS_II"/>
    <property type="match status" value="1"/>
</dbReference>
<dbReference type="SMART" id="SM00534">
    <property type="entry name" value="MUTSac"/>
    <property type="match status" value="1"/>
</dbReference>
<name>A0AAD5TMN7_9FUNG</name>
<dbReference type="Gene3D" id="1.10.1420.10">
    <property type="match status" value="2"/>
</dbReference>
<dbReference type="GO" id="GO:0030983">
    <property type="term" value="F:mismatched DNA binding"/>
    <property type="evidence" value="ECO:0007669"/>
    <property type="project" value="InterPro"/>
</dbReference>
<dbReference type="AlphaFoldDB" id="A0AAD5TMN7"/>
<keyword evidence="5" id="KW-0238">DNA-binding</keyword>
<keyword evidence="11" id="KW-1185">Reference proteome</keyword>
<dbReference type="SMART" id="SM00533">
    <property type="entry name" value="MUTSd"/>
    <property type="match status" value="1"/>
</dbReference>
<dbReference type="PIRSF" id="PIRSF005813">
    <property type="entry name" value="MSH2"/>
    <property type="match status" value="1"/>
</dbReference>
<evidence type="ECO:0000259" key="9">
    <source>
        <dbReference type="PROSITE" id="PS00486"/>
    </source>
</evidence>
<comment type="caution">
    <text evidence="10">The sequence shown here is derived from an EMBL/GenBank/DDBJ whole genome shotgun (WGS) entry which is preliminary data.</text>
</comment>
<dbReference type="SUPFAM" id="SSF48334">
    <property type="entry name" value="DNA repair protein MutS, domain III"/>
    <property type="match status" value="1"/>
</dbReference>
<organism evidence="10 11">
    <name type="scientific">Geranomyces variabilis</name>
    <dbReference type="NCBI Taxonomy" id="109894"/>
    <lineage>
        <taxon>Eukaryota</taxon>
        <taxon>Fungi</taxon>
        <taxon>Fungi incertae sedis</taxon>
        <taxon>Chytridiomycota</taxon>
        <taxon>Chytridiomycota incertae sedis</taxon>
        <taxon>Chytridiomycetes</taxon>
        <taxon>Spizellomycetales</taxon>
        <taxon>Powellomycetaceae</taxon>
        <taxon>Geranomyces</taxon>
    </lineage>
</organism>
<keyword evidence="4" id="KW-0067">ATP-binding</keyword>
<dbReference type="Pfam" id="PF05192">
    <property type="entry name" value="MutS_III"/>
    <property type="match status" value="1"/>
</dbReference>
<sequence>MGRPATLSRSAGATSTNTTSKGTHSRRPGTTTSGRTSGASEGSFIVAIIEGRGIATEIGMAAMDLRSNEFLLLQFSDSPTYTKAIHKLFVLNPSEVLVSLTMMDPVKSKLTAVISENLPDVDLVPISRKYFNDNLGMEYIKQYELDSAGGSVVGSVSEKVYCLAATAALLKYIQSQQNIMFANRSVRFKYEVMEGSMMIDPSTARNLELVINLSNPRSSHTLFGVLNHTCTPMGARLLRTNILQPPCDLPTIMTRLDAVRELTEKEELFFGVKEALKNFLDCDALITLLVHNQKNVNVRHAEQAINNVISFKHTLTMIETLRHALTGVENVLLLAIHKTLCQPRLDLIKERIYEVINDDVTFQKNALGLRNQRCYAIKAGFNGLLDVARQTYKETTNDVYDMVTSYSNQFDLPIKVSFNPAYGFYLTITREQLQGRELPLEFINVEPKKKFTQFTTLKLLSYNDRIQESLTEVYIMSDKIVEELLDEIRKHAAVLYKASECIALLDLSMSFAHMCTISDCVRPEFTETLAIKRGRHPIKEATTSNMFVPNDIYASDGANMQIITGPNMSGKSTYLRQVALLTIVAQLGSYVPAAYASVRLTDKLFSRIGMDDSLQANSSTFMLEMKETAFILQNVSSKSLVVIDELGRGTSTNDGLGITFAVCEQLAKTKAFTFVATHFQELASAMEAYPNVANLHFSVDVNPEDQAAVQCSYTVHDGISGDTAYGLRLAKLAGFSDAVLERARDVSHHLRTKIAAARANSKAGRDEAQHVLALQLARALVQARRASKLPEPQLRKYLASLQAEYKTKMAATMATKTATTTATRSSATENESGV</sequence>
<dbReference type="FunFam" id="3.40.50.300:FF:000870">
    <property type="entry name" value="MutS protein homolog 4"/>
    <property type="match status" value="1"/>
</dbReference>
<feature type="compositionally biased region" description="Low complexity" evidence="8">
    <location>
        <begin position="28"/>
        <end position="38"/>
    </location>
</feature>
<dbReference type="GO" id="GO:0007131">
    <property type="term" value="P:reciprocal meiotic recombination"/>
    <property type="evidence" value="ECO:0007669"/>
    <property type="project" value="TreeGrafter"/>
</dbReference>
<evidence type="ECO:0000256" key="8">
    <source>
        <dbReference type="SAM" id="MobiDB-lite"/>
    </source>
</evidence>
<keyword evidence="6" id="KW-0469">Meiosis</keyword>
<reference evidence="10" key="1">
    <citation type="submission" date="2020-05" db="EMBL/GenBank/DDBJ databases">
        <title>Phylogenomic resolution of chytrid fungi.</title>
        <authorList>
            <person name="Stajich J.E."/>
            <person name="Amses K."/>
            <person name="Simmons R."/>
            <person name="Seto K."/>
            <person name="Myers J."/>
            <person name="Bonds A."/>
            <person name="Quandt C.A."/>
            <person name="Barry K."/>
            <person name="Liu P."/>
            <person name="Grigoriev I."/>
            <person name="Longcore J.E."/>
            <person name="James T.Y."/>
        </authorList>
    </citation>
    <scope>NUCLEOTIDE SEQUENCE</scope>
    <source>
        <strain evidence="10">JEL0379</strain>
    </source>
</reference>
<dbReference type="InterPro" id="IPR007696">
    <property type="entry name" value="DNA_mismatch_repair_MutS_core"/>
</dbReference>
<dbReference type="InterPro" id="IPR000432">
    <property type="entry name" value="DNA_mismatch_repair_MutS_C"/>
</dbReference>
<dbReference type="Proteomes" id="UP001212152">
    <property type="component" value="Unassembled WGS sequence"/>
</dbReference>
<dbReference type="GO" id="GO:0140664">
    <property type="term" value="F:ATP-dependent DNA damage sensor activity"/>
    <property type="evidence" value="ECO:0007669"/>
    <property type="project" value="InterPro"/>
</dbReference>
<dbReference type="EMBL" id="JADGJQ010000013">
    <property type="protein sequence ID" value="KAJ3181173.1"/>
    <property type="molecule type" value="Genomic_DNA"/>
</dbReference>
<evidence type="ECO:0000256" key="5">
    <source>
        <dbReference type="ARBA" id="ARBA00023125"/>
    </source>
</evidence>
<evidence type="ECO:0000256" key="1">
    <source>
        <dbReference type="ARBA" id="ARBA00006271"/>
    </source>
</evidence>
<dbReference type="FunFam" id="3.30.420.110:FF:000003">
    <property type="entry name" value="mutS protein homolog 4"/>
    <property type="match status" value="1"/>
</dbReference>
<dbReference type="GO" id="GO:0005634">
    <property type="term" value="C:nucleus"/>
    <property type="evidence" value="ECO:0007669"/>
    <property type="project" value="TreeGrafter"/>
</dbReference>
<dbReference type="SUPFAM" id="SSF52540">
    <property type="entry name" value="P-loop containing nucleoside triphosphate hydrolases"/>
    <property type="match status" value="1"/>
</dbReference>
<evidence type="ECO:0000256" key="2">
    <source>
        <dbReference type="ARBA" id="ARBA00022151"/>
    </source>
</evidence>
<dbReference type="Gene3D" id="3.30.420.110">
    <property type="entry name" value="MutS, connector domain"/>
    <property type="match status" value="1"/>
</dbReference>
<feature type="domain" description="DNA mismatch repair proteins mutS family" evidence="9">
    <location>
        <begin position="639"/>
        <end position="655"/>
    </location>
</feature>
<keyword evidence="3" id="KW-0547">Nucleotide-binding</keyword>
<proteinExistence type="inferred from homology"/>
<dbReference type="PROSITE" id="PS00486">
    <property type="entry name" value="DNA_MISMATCH_REPAIR_2"/>
    <property type="match status" value="1"/>
</dbReference>
<dbReference type="InterPro" id="IPR036678">
    <property type="entry name" value="MutS_con_dom_sf"/>
</dbReference>
<gene>
    <name evidence="10" type="primary">MSH4</name>
    <name evidence="10" type="ORF">HDU87_001302</name>
</gene>
<protein>
    <recommendedName>
        <fullName evidence="2 7">DNA mismatch repair protein MSH3</fullName>
    </recommendedName>
    <alternativeName>
        <fullName evidence="2 7">DNA mismatch repair protein MSH3</fullName>
    </alternativeName>
</protein>
<dbReference type="InterPro" id="IPR045076">
    <property type="entry name" value="MutS"/>
</dbReference>
<dbReference type="Gene3D" id="3.40.50.300">
    <property type="entry name" value="P-loop containing nucleotide triphosphate hydrolases"/>
    <property type="match status" value="1"/>
</dbReference>
<comment type="similarity">
    <text evidence="1">Belongs to the DNA mismatch repair MutS family.</text>
</comment>
<dbReference type="PANTHER" id="PTHR11361">
    <property type="entry name" value="DNA MISMATCH REPAIR PROTEIN MUTS FAMILY MEMBER"/>
    <property type="match status" value="1"/>
</dbReference>
<dbReference type="GO" id="GO:0006298">
    <property type="term" value="P:mismatch repair"/>
    <property type="evidence" value="ECO:0007669"/>
    <property type="project" value="InterPro"/>
</dbReference>
<dbReference type="InterPro" id="IPR036187">
    <property type="entry name" value="DNA_mismatch_repair_MutS_sf"/>
</dbReference>
<dbReference type="PANTHER" id="PTHR11361:SF21">
    <property type="entry name" value="MUTS PROTEIN HOMOLOG 4"/>
    <property type="match status" value="1"/>
</dbReference>
<evidence type="ECO:0000256" key="6">
    <source>
        <dbReference type="ARBA" id="ARBA00023254"/>
    </source>
</evidence>
<evidence type="ECO:0000313" key="11">
    <source>
        <dbReference type="Proteomes" id="UP001212152"/>
    </source>
</evidence>
<dbReference type="GO" id="GO:0005524">
    <property type="term" value="F:ATP binding"/>
    <property type="evidence" value="ECO:0007669"/>
    <property type="project" value="UniProtKB-KW"/>
</dbReference>
<dbReference type="InterPro" id="IPR007860">
    <property type="entry name" value="DNA_mmatch_repair_MutS_con_dom"/>
</dbReference>
<evidence type="ECO:0000256" key="4">
    <source>
        <dbReference type="ARBA" id="ARBA00022840"/>
    </source>
</evidence>
<dbReference type="InterPro" id="IPR027417">
    <property type="entry name" value="P-loop_NTPase"/>
</dbReference>
<dbReference type="SUPFAM" id="SSF53150">
    <property type="entry name" value="DNA repair protein MutS, domain II"/>
    <property type="match status" value="1"/>
</dbReference>
<evidence type="ECO:0000256" key="3">
    <source>
        <dbReference type="ARBA" id="ARBA00022741"/>
    </source>
</evidence>
<accession>A0AAD5TMN7</accession>
<dbReference type="Pfam" id="PF05190">
    <property type="entry name" value="MutS_IV"/>
    <property type="match status" value="1"/>
</dbReference>
<evidence type="ECO:0000256" key="7">
    <source>
        <dbReference type="ARBA" id="ARBA00073774"/>
    </source>
</evidence>